<accession>C5LI74</accession>
<feature type="compositionally biased region" description="Low complexity" evidence="1">
    <location>
        <begin position="444"/>
        <end position="458"/>
    </location>
</feature>
<dbReference type="OrthoDB" id="439488at2759"/>
<keyword evidence="3" id="KW-1185">Reference proteome</keyword>
<evidence type="ECO:0000313" key="3">
    <source>
        <dbReference type="Proteomes" id="UP000007800"/>
    </source>
</evidence>
<evidence type="ECO:0008006" key="4">
    <source>
        <dbReference type="Google" id="ProtNLM"/>
    </source>
</evidence>
<dbReference type="Gene3D" id="3.90.190.10">
    <property type="entry name" value="Protein tyrosine phosphatase superfamily"/>
    <property type="match status" value="1"/>
</dbReference>
<dbReference type="SUPFAM" id="SSF52799">
    <property type="entry name" value="(Phosphotyrosine protein) phosphatases II"/>
    <property type="match status" value="1"/>
</dbReference>
<dbReference type="PANTHER" id="PTHR12305:SF94">
    <property type="entry name" value="PHOSPHATIDYLINOSITOL-3,4,5-TRISPHOSPHATE 3-PHOSPHATASE"/>
    <property type="match status" value="1"/>
</dbReference>
<protein>
    <recommendedName>
        <fullName evidence="4">Tensin 1</fullName>
    </recommendedName>
</protein>
<dbReference type="RefSeq" id="XP_002771793.1">
    <property type="nucleotide sequence ID" value="XM_002771747.1"/>
</dbReference>
<dbReference type="Proteomes" id="UP000007800">
    <property type="component" value="Unassembled WGS sequence"/>
</dbReference>
<name>C5LI74_PERM5</name>
<dbReference type="GO" id="GO:0005829">
    <property type="term" value="C:cytosol"/>
    <property type="evidence" value="ECO:0007669"/>
    <property type="project" value="TreeGrafter"/>
</dbReference>
<dbReference type="InterPro" id="IPR051281">
    <property type="entry name" value="Dual-spec_lipid-protein_phosph"/>
</dbReference>
<dbReference type="EMBL" id="GG682187">
    <property type="protein sequence ID" value="EER03609.1"/>
    <property type="molecule type" value="Genomic_DNA"/>
</dbReference>
<dbReference type="OMA" id="LHIRYIN"/>
<feature type="region of interest" description="Disordered" evidence="1">
    <location>
        <begin position="551"/>
        <end position="580"/>
    </location>
</feature>
<dbReference type="PANTHER" id="PTHR12305">
    <property type="entry name" value="PHOSPHATASE WITH HOMOLOGY TO TENSIN"/>
    <property type="match status" value="1"/>
</dbReference>
<evidence type="ECO:0000256" key="1">
    <source>
        <dbReference type="SAM" id="MobiDB-lite"/>
    </source>
</evidence>
<dbReference type="GO" id="GO:0016314">
    <property type="term" value="F:phosphatidylinositol-3,4,5-trisphosphate 3-phosphatase activity"/>
    <property type="evidence" value="ECO:0007669"/>
    <property type="project" value="TreeGrafter"/>
</dbReference>
<dbReference type="AlphaFoldDB" id="C5LI74"/>
<dbReference type="InParanoid" id="C5LI74"/>
<sequence>MSGPDDTTDGGKWDALWKGGQGLATALQSQSKDVAAKLQVQAHDLANQVSSTEWGGKVTTAVQQAAEGLHRDYRKVAATVLPTEKPPKRNINMKLASRIFLIPFPEKNRVSSIAAAFPGDCKIFNMSERKYDPSEVFPTIETSVVDIVFPGLPYPPLVKTAEICLQVEEWLRGDPTRCVALHCIPSGLPTRTAVVSACLLFWLFPADYSHPLDAVPRVCKSLPLKEEDLLPSQRRYLSHFYRCICSRSISDEDSSDSGGDYLTPLPVSMNIVKVVVKANDDCDSDSTPLANPTSKVGWRPYLDLWQQGRKLYSSWEPVGDDSAPAKKSRVDEPILTFTIPNGGIPISEDVILRLRTYPGPHTVFRVPLPSPGVLYHDQATCISLTRADIDGGVLSEFVDDVEVFLSFEDTHVDEESPAIRNARQVLADCRTKFRRHYTEDVTKGRSSSRSSNSKGNSKSSRKERKSSGDSHKRRHKAAVSCEKHSPVLTKAVEPAMSTQAKDTELTPSAATVGTQSVNDISIPLGSPVDDVELGLDDLYGLTEVDEYTAWDARGGSPQQDDESRRCCGPADSPPIFTGKG</sequence>
<reference evidence="2 3" key="1">
    <citation type="submission" date="2008-07" db="EMBL/GenBank/DDBJ databases">
        <authorList>
            <person name="El-Sayed N."/>
            <person name="Caler E."/>
            <person name="Inman J."/>
            <person name="Amedeo P."/>
            <person name="Hass B."/>
            <person name="Wortman J."/>
        </authorList>
    </citation>
    <scope>NUCLEOTIDE SEQUENCE [LARGE SCALE GENOMIC DNA]</scope>
    <source>
        <strain evidence="3">ATCC 50983 / TXsc</strain>
    </source>
</reference>
<dbReference type="GeneID" id="9047929"/>
<organism evidence="3">
    <name type="scientific">Perkinsus marinus (strain ATCC 50983 / TXsc)</name>
    <dbReference type="NCBI Taxonomy" id="423536"/>
    <lineage>
        <taxon>Eukaryota</taxon>
        <taxon>Sar</taxon>
        <taxon>Alveolata</taxon>
        <taxon>Perkinsozoa</taxon>
        <taxon>Perkinsea</taxon>
        <taxon>Perkinsida</taxon>
        <taxon>Perkinsidae</taxon>
        <taxon>Perkinsus</taxon>
    </lineage>
</organism>
<feature type="region of interest" description="Disordered" evidence="1">
    <location>
        <begin position="438"/>
        <end position="485"/>
    </location>
</feature>
<gene>
    <name evidence="2" type="ORF">Pmar_PMAR026285</name>
</gene>
<proteinExistence type="predicted"/>
<dbReference type="InterPro" id="IPR029021">
    <property type="entry name" value="Prot-tyrosine_phosphatase-like"/>
</dbReference>
<evidence type="ECO:0000313" key="2">
    <source>
        <dbReference type="EMBL" id="EER03609.1"/>
    </source>
</evidence>